<evidence type="ECO:0000313" key="4">
    <source>
        <dbReference type="Proteomes" id="UP000233551"/>
    </source>
</evidence>
<dbReference type="EMBL" id="PGOL01004892">
    <property type="protein sequence ID" value="PKI36357.1"/>
    <property type="molecule type" value="Genomic_DNA"/>
</dbReference>
<evidence type="ECO:0000313" key="3">
    <source>
        <dbReference type="EMBL" id="PKI36357.1"/>
    </source>
</evidence>
<reference evidence="3 4" key="1">
    <citation type="submission" date="2017-11" db="EMBL/GenBank/DDBJ databases">
        <title>De-novo sequencing of pomegranate (Punica granatum L.) genome.</title>
        <authorList>
            <person name="Akparov Z."/>
            <person name="Amiraslanov A."/>
            <person name="Hajiyeva S."/>
            <person name="Abbasov M."/>
            <person name="Kaur K."/>
            <person name="Hamwieh A."/>
            <person name="Solovyev V."/>
            <person name="Salamov A."/>
            <person name="Braich B."/>
            <person name="Kosarev P."/>
            <person name="Mahmoud A."/>
            <person name="Hajiyev E."/>
            <person name="Babayeva S."/>
            <person name="Izzatullayeva V."/>
            <person name="Mammadov A."/>
            <person name="Mammadov A."/>
            <person name="Sharifova S."/>
            <person name="Ojaghi J."/>
            <person name="Eynullazada K."/>
            <person name="Bayramov B."/>
            <person name="Abdulazimova A."/>
            <person name="Shahmuradov I."/>
        </authorList>
    </citation>
    <scope>NUCLEOTIDE SEQUENCE [LARGE SCALE GENOMIC DNA]</scope>
    <source>
        <strain evidence="4">cv. AG2017</strain>
        <tissue evidence="3">Leaf</tissue>
    </source>
</reference>
<feature type="compositionally biased region" description="Acidic residues" evidence="1">
    <location>
        <begin position="126"/>
        <end position="150"/>
    </location>
</feature>
<evidence type="ECO:0000256" key="2">
    <source>
        <dbReference type="SAM" id="SignalP"/>
    </source>
</evidence>
<sequence length="150" mass="17553">MQLKIMLHTYIASFFNVLLLYSRQCCIHDTFQHMKSTNSSIMIRSDQGNDHKSTNRAESADASEIEDRGEDGYRLIEEERVRSRNLVWTPPLEGEEESTVLKLEGEEPTEVTKQRRMKMKRNLVTADEEEPVIELEDEEESDEEELEDED</sequence>
<comment type="caution">
    <text evidence="3">The sequence shown here is derived from an EMBL/GenBank/DDBJ whole genome shotgun (WGS) entry which is preliminary data.</text>
</comment>
<evidence type="ECO:0000256" key="1">
    <source>
        <dbReference type="SAM" id="MobiDB-lite"/>
    </source>
</evidence>
<dbReference type="AlphaFoldDB" id="A0A2I0HXC4"/>
<feature type="region of interest" description="Disordered" evidence="1">
    <location>
        <begin position="86"/>
        <end position="150"/>
    </location>
</feature>
<keyword evidence="4" id="KW-1185">Reference proteome</keyword>
<proteinExistence type="predicted"/>
<organism evidence="3 4">
    <name type="scientific">Punica granatum</name>
    <name type="common">Pomegranate</name>
    <dbReference type="NCBI Taxonomy" id="22663"/>
    <lineage>
        <taxon>Eukaryota</taxon>
        <taxon>Viridiplantae</taxon>
        <taxon>Streptophyta</taxon>
        <taxon>Embryophyta</taxon>
        <taxon>Tracheophyta</taxon>
        <taxon>Spermatophyta</taxon>
        <taxon>Magnoliopsida</taxon>
        <taxon>eudicotyledons</taxon>
        <taxon>Gunneridae</taxon>
        <taxon>Pentapetalae</taxon>
        <taxon>rosids</taxon>
        <taxon>malvids</taxon>
        <taxon>Myrtales</taxon>
        <taxon>Lythraceae</taxon>
        <taxon>Punica</taxon>
    </lineage>
</organism>
<feature type="region of interest" description="Disordered" evidence="1">
    <location>
        <begin position="43"/>
        <end position="71"/>
    </location>
</feature>
<feature type="chain" id="PRO_5014144379" evidence="2">
    <location>
        <begin position="23"/>
        <end position="150"/>
    </location>
</feature>
<feature type="signal peptide" evidence="2">
    <location>
        <begin position="1"/>
        <end position="22"/>
    </location>
</feature>
<protein>
    <submittedName>
        <fullName evidence="3">Uncharacterized protein</fullName>
    </submittedName>
</protein>
<keyword evidence="2" id="KW-0732">Signal</keyword>
<gene>
    <name evidence="3" type="ORF">CRG98_043253</name>
</gene>
<feature type="compositionally biased region" description="Basic and acidic residues" evidence="1">
    <location>
        <begin position="47"/>
        <end position="59"/>
    </location>
</feature>
<name>A0A2I0HXC4_PUNGR</name>
<accession>A0A2I0HXC4</accession>
<dbReference type="Proteomes" id="UP000233551">
    <property type="component" value="Unassembled WGS sequence"/>
</dbReference>